<protein>
    <recommendedName>
        <fullName evidence="7 12">Uroporphyrinogen decarboxylase</fullName>
        <ecNumber evidence="6 12">4.1.1.37</ecNumber>
    </recommendedName>
</protein>
<gene>
    <name evidence="16" type="ORF">K443DRAFT_672486</name>
</gene>
<keyword evidence="11 12" id="KW-0627">Porphyrin biosynthesis</keyword>
<accession>A0A0C9XU53</accession>
<comment type="pathway">
    <text evidence="3 12">Porphyrin-containing compound metabolism; protoporphyrin-IX biosynthesis; coproporphyrinogen-III from 5-aminolevulinate: step 4/4.</text>
</comment>
<evidence type="ECO:0000256" key="11">
    <source>
        <dbReference type="ARBA" id="ARBA00023244"/>
    </source>
</evidence>
<dbReference type="Gene3D" id="3.20.20.210">
    <property type="match status" value="1"/>
</dbReference>
<dbReference type="InterPro" id="IPR038071">
    <property type="entry name" value="UROD/MetE-like_sf"/>
</dbReference>
<evidence type="ECO:0000256" key="13">
    <source>
        <dbReference type="RuleBase" id="RU004169"/>
    </source>
</evidence>
<evidence type="ECO:0000256" key="6">
    <source>
        <dbReference type="ARBA" id="ARBA00012288"/>
    </source>
</evidence>
<evidence type="ECO:0000256" key="9">
    <source>
        <dbReference type="ARBA" id="ARBA00022793"/>
    </source>
</evidence>
<dbReference type="PANTHER" id="PTHR21091:SF169">
    <property type="entry name" value="UROPORPHYRINOGEN DECARBOXYLASE"/>
    <property type="match status" value="1"/>
</dbReference>
<dbReference type="AlphaFoldDB" id="A0A0C9XU53"/>
<dbReference type="EC" id="4.1.1.37" evidence="6 12"/>
<evidence type="ECO:0000313" key="16">
    <source>
        <dbReference type="EMBL" id="KIK08466.1"/>
    </source>
</evidence>
<dbReference type="EMBL" id="KN838542">
    <property type="protein sequence ID" value="KIK08466.1"/>
    <property type="molecule type" value="Genomic_DNA"/>
</dbReference>
<dbReference type="CDD" id="cd00717">
    <property type="entry name" value="URO-D"/>
    <property type="match status" value="1"/>
</dbReference>
<dbReference type="PANTHER" id="PTHR21091">
    <property type="entry name" value="METHYLTETRAHYDROFOLATE:HOMOCYSTEINE METHYLTRANSFERASE RELATED"/>
    <property type="match status" value="1"/>
</dbReference>
<comment type="subcellular location">
    <subcellularLocation>
        <location evidence="2">Cytoplasm</location>
    </subcellularLocation>
</comment>
<dbReference type="GO" id="GO:0005829">
    <property type="term" value="C:cytosol"/>
    <property type="evidence" value="ECO:0007669"/>
    <property type="project" value="TreeGrafter"/>
</dbReference>
<evidence type="ECO:0000256" key="2">
    <source>
        <dbReference type="ARBA" id="ARBA00004496"/>
    </source>
</evidence>
<dbReference type="NCBIfam" id="TIGR01464">
    <property type="entry name" value="hemE"/>
    <property type="match status" value="1"/>
</dbReference>
<dbReference type="Proteomes" id="UP000054477">
    <property type="component" value="Unassembled WGS sequence"/>
</dbReference>
<comment type="function">
    <text evidence="1">Catalyzes the decarboxylation of four acetate groups of uroporphyrinogen-III to yield coproporphyrinogen-III.</text>
</comment>
<keyword evidence="8" id="KW-0963">Cytoplasm</keyword>
<dbReference type="PROSITE" id="PS00907">
    <property type="entry name" value="UROD_2"/>
    <property type="match status" value="1"/>
</dbReference>
<evidence type="ECO:0000256" key="7">
    <source>
        <dbReference type="ARBA" id="ARBA00014308"/>
    </source>
</evidence>
<dbReference type="GO" id="GO:0006782">
    <property type="term" value="P:protoporphyrinogen IX biosynthetic process"/>
    <property type="evidence" value="ECO:0007669"/>
    <property type="project" value="UniProtKB-UniPathway"/>
</dbReference>
<dbReference type="OrthoDB" id="339900at2759"/>
<keyword evidence="10 12" id="KW-0456">Lyase</keyword>
<sequence>MAPDFPPLKNDLLLRAARGEVTERAPVWVMRQAGRYLPEFRKVRESHEFFEVCRTPELATEVTLQPIERYTGLLDASIIFSDILVIPQAMGMEVQMNPGPYFPHPLDTPTDVGKLASVVNVDKELDYVFKAITRTRKCLGGEVPLIGFCGAPWTLFGYMIEGGGSKTYQKAKTWLFKYPEESKALLAKIADVCVDFLVGQVKAGAQLLQVFDSSAGELSPHDFSIFSFPSLKYISTNVRRRLAGDNLPATPMTLFAKGANHALASLAEHSGYDVLGLDWCIDPVEARRIVGEKVALQGNMDPNVLYGGRDAIESAVQRMCQGFQAGEGGWIANLGHGITPGVDPEDLKWFFECVHKYSSRS</sequence>
<organism evidence="16 17">
    <name type="scientific">Laccaria amethystina LaAM-08-1</name>
    <dbReference type="NCBI Taxonomy" id="1095629"/>
    <lineage>
        <taxon>Eukaryota</taxon>
        <taxon>Fungi</taxon>
        <taxon>Dikarya</taxon>
        <taxon>Basidiomycota</taxon>
        <taxon>Agaricomycotina</taxon>
        <taxon>Agaricomycetes</taxon>
        <taxon>Agaricomycetidae</taxon>
        <taxon>Agaricales</taxon>
        <taxon>Agaricineae</taxon>
        <taxon>Hydnangiaceae</taxon>
        <taxon>Laccaria</taxon>
    </lineage>
</organism>
<dbReference type="GO" id="GO:0004853">
    <property type="term" value="F:uroporphyrinogen decarboxylase activity"/>
    <property type="evidence" value="ECO:0007669"/>
    <property type="project" value="UniProtKB-EC"/>
</dbReference>
<dbReference type="InterPro" id="IPR006361">
    <property type="entry name" value="Uroporphyrinogen_deCO2ase_HemE"/>
</dbReference>
<dbReference type="Pfam" id="PF01208">
    <property type="entry name" value="URO-D"/>
    <property type="match status" value="1"/>
</dbReference>
<dbReference type="HAMAP" id="MF_00218">
    <property type="entry name" value="URO_D"/>
    <property type="match status" value="1"/>
</dbReference>
<evidence type="ECO:0000256" key="1">
    <source>
        <dbReference type="ARBA" id="ARBA00002448"/>
    </source>
</evidence>
<reference evidence="17" key="2">
    <citation type="submission" date="2015-01" db="EMBL/GenBank/DDBJ databases">
        <title>Evolutionary Origins and Diversification of the Mycorrhizal Mutualists.</title>
        <authorList>
            <consortium name="DOE Joint Genome Institute"/>
            <consortium name="Mycorrhizal Genomics Consortium"/>
            <person name="Kohler A."/>
            <person name="Kuo A."/>
            <person name="Nagy L.G."/>
            <person name="Floudas D."/>
            <person name="Copeland A."/>
            <person name="Barry K.W."/>
            <person name="Cichocki N."/>
            <person name="Veneault-Fourrey C."/>
            <person name="LaButti K."/>
            <person name="Lindquist E.A."/>
            <person name="Lipzen A."/>
            <person name="Lundell T."/>
            <person name="Morin E."/>
            <person name="Murat C."/>
            <person name="Riley R."/>
            <person name="Ohm R."/>
            <person name="Sun H."/>
            <person name="Tunlid A."/>
            <person name="Henrissat B."/>
            <person name="Grigoriev I.V."/>
            <person name="Hibbett D.S."/>
            <person name="Martin F."/>
        </authorList>
    </citation>
    <scope>NUCLEOTIDE SEQUENCE [LARGE SCALE GENOMIC DNA]</scope>
    <source>
        <strain evidence="17">LaAM-08-1</strain>
    </source>
</reference>
<dbReference type="UniPathway" id="UPA00251">
    <property type="reaction ID" value="UER00321"/>
</dbReference>
<proteinExistence type="inferred from homology"/>
<feature type="domain" description="Uroporphyrinogen decarboxylase (URO-D)" evidence="15">
    <location>
        <begin position="146"/>
        <end position="162"/>
    </location>
</feature>
<feature type="domain" description="Uroporphyrinogen decarboxylase (URO-D)" evidence="14">
    <location>
        <begin position="26"/>
        <end position="35"/>
    </location>
</feature>
<evidence type="ECO:0000256" key="5">
    <source>
        <dbReference type="ARBA" id="ARBA00011738"/>
    </source>
</evidence>
<reference evidence="16 17" key="1">
    <citation type="submission" date="2014-04" db="EMBL/GenBank/DDBJ databases">
        <authorList>
            <consortium name="DOE Joint Genome Institute"/>
            <person name="Kuo A."/>
            <person name="Kohler A."/>
            <person name="Nagy L.G."/>
            <person name="Floudas D."/>
            <person name="Copeland A."/>
            <person name="Barry K.W."/>
            <person name="Cichocki N."/>
            <person name="Veneault-Fourrey C."/>
            <person name="LaButti K."/>
            <person name="Lindquist E.A."/>
            <person name="Lipzen A."/>
            <person name="Lundell T."/>
            <person name="Morin E."/>
            <person name="Murat C."/>
            <person name="Sun H."/>
            <person name="Tunlid A."/>
            <person name="Henrissat B."/>
            <person name="Grigoriev I.V."/>
            <person name="Hibbett D.S."/>
            <person name="Martin F."/>
            <person name="Nordberg H.P."/>
            <person name="Cantor M.N."/>
            <person name="Hua S.X."/>
        </authorList>
    </citation>
    <scope>NUCLEOTIDE SEQUENCE [LARGE SCALE GENOMIC DNA]</scope>
    <source>
        <strain evidence="16 17">LaAM-08-1</strain>
    </source>
</reference>
<comment type="similarity">
    <text evidence="4 13">Belongs to the uroporphyrinogen decarboxylase family.</text>
</comment>
<dbReference type="FunFam" id="3.20.20.210:FF:000001">
    <property type="entry name" value="Uroporphyrinogen decarboxylase"/>
    <property type="match status" value="1"/>
</dbReference>
<dbReference type="SUPFAM" id="SSF51726">
    <property type="entry name" value="UROD/MetE-like"/>
    <property type="match status" value="1"/>
</dbReference>
<dbReference type="InterPro" id="IPR000257">
    <property type="entry name" value="Uroporphyrinogen_deCOase"/>
</dbReference>
<evidence type="ECO:0000256" key="3">
    <source>
        <dbReference type="ARBA" id="ARBA00004804"/>
    </source>
</evidence>
<evidence type="ECO:0000256" key="12">
    <source>
        <dbReference type="RuleBase" id="RU000554"/>
    </source>
</evidence>
<dbReference type="HOGENOM" id="CLU_040933_0_0_1"/>
<keyword evidence="17" id="KW-1185">Reference proteome</keyword>
<evidence type="ECO:0000259" key="14">
    <source>
        <dbReference type="PROSITE" id="PS00906"/>
    </source>
</evidence>
<evidence type="ECO:0000259" key="15">
    <source>
        <dbReference type="PROSITE" id="PS00907"/>
    </source>
</evidence>
<comment type="catalytic activity">
    <reaction evidence="12">
        <text>uroporphyrinogen III + 4 H(+) = coproporphyrinogen III + 4 CO2</text>
        <dbReference type="Rhea" id="RHEA:19865"/>
        <dbReference type="ChEBI" id="CHEBI:15378"/>
        <dbReference type="ChEBI" id="CHEBI:16526"/>
        <dbReference type="ChEBI" id="CHEBI:57308"/>
        <dbReference type="ChEBI" id="CHEBI:57309"/>
        <dbReference type="EC" id="4.1.1.37"/>
    </reaction>
</comment>
<evidence type="ECO:0000256" key="10">
    <source>
        <dbReference type="ARBA" id="ARBA00023239"/>
    </source>
</evidence>
<comment type="subunit">
    <text evidence="5">Homodimer.</text>
</comment>
<evidence type="ECO:0000313" key="17">
    <source>
        <dbReference type="Proteomes" id="UP000054477"/>
    </source>
</evidence>
<dbReference type="PROSITE" id="PS00906">
    <property type="entry name" value="UROD_1"/>
    <property type="match status" value="1"/>
</dbReference>
<name>A0A0C9XU53_9AGAR</name>
<dbReference type="STRING" id="1095629.A0A0C9XU53"/>
<keyword evidence="9 12" id="KW-0210">Decarboxylase</keyword>
<evidence type="ECO:0000256" key="8">
    <source>
        <dbReference type="ARBA" id="ARBA00022490"/>
    </source>
</evidence>
<evidence type="ECO:0000256" key="4">
    <source>
        <dbReference type="ARBA" id="ARBA00009935"/>
    </source>
</evidence>